<keyword evidence="4" id="KW-1185">Reference proteome</keyword>
<accession>A0ABX2PU90</accession>
<reference evidence="3 4" key="1">
    <citation type="submission" date="2020-06" db="EMBL/GenBank/DDBJ databases">
        <authorList>
            <person name="Cao W.R."/>
        </authorList>
    </citation>
    <scope>NUCLEOTIDE SEQUENCE [LARGE SCALE GENOMIC DNA]</scope>
    <source>
        <strain evidence="3 4">B1Z28</strain>
    </source>
</reference>
<dbReference type="InterPro" id="IPR029044">
    <property type="entry name" value="Nucleotide-diphossugar_trans"/>
</dbReference>
<evidence type="ECO:0000313" key="3">
    <source>
        <dbReference type="EMBL" id="NVO57716.1"/>
    </source>
</evidence>
<dbReference type="EMBL" id="JABXWT010000014">
    <property type="protein sequence ID" value="NVO57716.1"/>
    <property type="molecule type" value="Genomic_DNA"/>
</dbReference>
<dbReference type="Pfam" id="PF17994">
    <property type="entry name" value="Glft2_N"/>
    <property type="match status" value="1"/>
</dbReference>
<organism evidence="3 4">
    <name type="scientific">Ruegeria haliotis</name>
    <dbReference type="NCBI Taxonomy" id="2747601"/>
    <lineage>
        <taxon>Bacteria</taxon>
        <taxon>Pseudomonadati</taxon>
        <taxon>Pseudomonadota</taxon>
        <taxon>Alphaproteobacteria</taxon>
        <taxon>Rhodobacterales</taxon>
        <taxon>Roseobacteraceae</taxon>
        <taxon>Ruegeria</taxon>
    </lineage>
</organism>
<sequence>MATGAGLSFDTWFNLFNLGRWVQDCALQSLVLQLEGSGQFELAVTLATNAESREQVLCEYVQFPKEELLELDLSHLLRAPFGNGVLFFELRALSTGELRSARWQTADRAQREPNMAIAITTFRREAEVTRTVERFTAFREQSWLKDHVQMIVTDNGQTVDLSPPEGVSLIPNENLGGAGGFTRGLLEARARGATHCLFMDDDASIHMESLERTWMLLAYARDPKTAVAGAMISEHCRWKIWENGAVFRSRCRPLHMGSDLRELDQVVSMENQTIEPAPDNFYGAWWFFAFPLEEAKHLAFPFFVRGDDISFSLANDFNIVTLNGVVSFQESFTEKESPQTLYLDLRSHMAHHLSLPVLDIGRWGVLKIAVSFVMRNLQRMHYDTLEALNLAFEDVMEGPEFFDRNADMAQRRADLKALTRDEAWQVLESPSKLRQVRKKKARKGVRLLGKLTLNGHLIPWFGYFGRRITVRADERVDIAFAWGAREITYLNSAQDRCYTVRHSKRRALQQIWRLMGNSRRFLKDYDRLLSLYRDKYSYLTSEGYWREKLAMTSGSDGKQEAAE</sequence>
<name>A0ABX2PU90_9RHOB</name>
<evidence type="ECO:0000259" key="2">
    <source>
        <dbReference type="Pfam" id="PF17994"/>
    </source>
</evidence>
<protein>
    <submittedName>
        <fullName evidence="3">Glycosyltransferase family 2 protein</fullName>
    </submittedName>
</protein>
<evidence type="ECO:0000313" key="4">
    <source>
        <dbReference type="Proteomes" id="UP000630805"/>
    </source>
</evidence>
<dbReference type="InterPro" id="IPR001173">
    <property type="entry name" value="Glyco_trans_2-like"/>
</dbReference>
<dbReference type="Gene3D" id="3.90.550.60">
    <property type="match status" value="1"/>
</dbReference>
<gene>
    <name evidence="3" type="ORF">HW561_18110</name>
</gene>
<evidence type="ECO:0000259" key="1">
    <source>
        <dbReference type="Pfam" id="PF00535"/>
    </source>
</evidence>
<dbReference type="InterPro" id="IPR040492">
    <property type="entry name" value="GlfT2_N"/>
</dbReference>
<dbReference type="Pfam" id="PF00535">
    <property type="entry name" value="Glycos_transf_2"/>
    <property type="match status" value="1"/>
</dbReference>
<feature type="domain" description="Galactofuranosyltransferase GlfT2 N-terminal" evidence="2">
    <location>
        <begin position="3"/>
        <end position="105"/>
    </location>
</feature>
<comment type="caution">
    <text evidence="3">The sequence shown here is derived from an EMBL/GenBank/DDBJ whole genome shotgun (WGS) entry which is preliminary data.</text>
</comment>
<dbReference type="Proteomes" id="UP000630805">
    <property type="component" value="Unassembled WGS sequence"/>
</dbReference>
<dbReference type="SUPFAM" id="SSF53448">
    <property type="entry name" value="Nucleotide-diphospho-sugar transferases"/>
    <property type="match status" value="1"/>
</dbReference>
<proteinExistence type="predicted"/>
<feature type="domain" description="Glycosyltransferase 2-like" evidence="1">
    <location>
        <begin position="117"/>
        <end position="232"/>
    </location>
</feature>